<dbReference type="RefSeq" id="WP_022528489.1">
    <property type="nucleotide sequence ID" value="NZ_KI271583.1"/>
</dbReference>
<proteinExistence type="inferred from homology"/>
<keyword evidence="4" id="KW-1185">Reference proteome</keyword>
<reference evidence="4" key="1">
    <citation type="journal article" date="2013" name="Genome Announc.">
        <title>Whole-Genome Sequencing of Lactobacillus shenzhenensis Strain LY-73T.</title>
        <authorList>
            <person name="Lin Z."/>
            <person name="Liu Z."/>
            <person name="Yang R."/>
            <person name="Zou Y."/>
            <person name="Wan D."/>
            <person name="Chen J."/>
            <person name="Guo M."/>
            <person name="Zhao J."/>
            <person name="Fang C."/>
            <person name="Yang R."/>
            <person name="Liu F."/>
        </authorList>
    </citation>
    <scope>NUCLEOTIDE SEQUENCE [LARGE SCALE GENOMIC DNA]</scope>
    <source>
        <strain evidence="4">LY-73</strain>
    </source>
</reference>
<dbReference type="Gene3D" id="3.90.770.10">
    <property type="entry name" value="3-hydroxy-3-methylglutaryl-coenzyme A Reductase, Chain A, domain 2"/>
    <property type="match status" value="2"/>
</dbReference>
<dbReference type="InterPro" id="IPR023074">
    <property type="entry name" value="HMG_CoA_Rdtase_cat_sf"/>
</dbReference>
<dbReference type="AlphaFoldDB" id="U4TXN6"/>
<gene>
    <name evidence="3" type="ORF">L248_1204</name>
</gene>
<dbReference type="Pfam" id="PF00368">
    <property type="entry name" value="HMG-CoA_red"/>
    <property type="match status" value="1"/>
</dbReference>
<dbReference type="PANTHER" id="PTHR10572">
    <property type="entry name" value="3-HYDROXY-3-METHYLGLUTARYL-COENZYME A REDUCTASE"/>
    <property type="match status" value="1"/>
</dbReference>
<protein>
    <submittedName>
        <fullName evidence="3">Hydroxymethylglutaryl-CoA reductase</fullName>
    </submittedName>
</protein>
<dbReference type="eggNOG" id="COG1257">
    <property type="taxonomic scope" value="Bacteria"/>
</dbReference>
<dbReference type="EMBL" id="KI271583">
    <property type="protein sequence ID" value="ERL66112.1"/>
    <property type="molecule type" value="Genomic_DNA"/>
</dbReference>
<dbReference type="STRING" id="1231336.L248_1204"/>
<evidence type="ECO:0000313" key="4">
    <source>
        <dbReference type="Proteomes" id="UP000030647"/>
    </source>
</evidence>
<evidence type="ECO:0000313" key="3">
    <source>
        <dbReference type="EMBL" id="ERL66112.1"/>
    </source>
</evidence>
<keyword evidence="2" id="KW-0560">Oxidoreductase</keyword>
<dbReference type="SUPFAM" id="SSF55035">
    <property type="entry name" value="NAD-binding domain of HMG-CoA reductase"/>
    <property type="match status" value="1"/>
</dbReference>
<dbReference type="Proteomes" id="UP000030647">
    <property type="component" value="Unassembled WGS sequence"/>
</dbReference>
<dbReference type="InterPro" id="IPR023076">
    <property type="entry name" value="HMG_CoA_Rdtase_CS"/>
</dbReference>
<accession>U4TXN6</accession>
<dbReference type="InterPro" id="IPR002202">
    <property type="entry name" value="HMG_CoA_Rdtase"/>
</dbReference>
<dbReference type="HOGENOM" id="CLU_033422_0_0_9"/>
<sequence length="411" mass="43216">MSEQKFWQLSPQERRGKLKLNRADRTFWAAAAPLSASVLNGLSENVIGQMSLPVGVVPDIRIMNDRYTIPLATEEPSVVAAINHGFKLLDQGRAITSATTRHGLTGEIGLQNVTPEGITALKQTVHQLYAVGLAAHPTLTVHGGTIHAIMFDDTALPDVTLLVHVDPGQAMGANMLNDILEAIAAAAAECSGGTVLFAVLTNDGRDDLTTVQATLPADAVTPVVADRIAALSAWAQRDTRRAATHNKGIMNGVAALTLATGNDTRAVNASAHAYAALDGHYRGLSQWHVQADGRLRGRITLPLPLGTVGGATKVLPSAQHALALLGQPSVARLQIVAAAVGLAANLAALNALVTDGIQHGHMRLQYHSLAVRVGARPEEIVPLAQQLAAQAHPSEAAAAQLLAEMRKELQR</sequence>
<dbReference type="PROSITE" id="PS50065">
    <property type="entry name" value="HMG_COA_REDUCTASE_4"/>
    <property type="match status" value="1"/>
</dbReference>
<name>U4TXN6_9LACO</name>
<dbReference type="PRINTS" id="PR00071">
    <property type="entry name" value="HMGCOARDTASE"/>
</dbReference>
<dbReference type="InterPro" id="IPR009029">
    <property type="entry name" value="HMG_CoA_Rdtase_sub-bd_dom_sf"/>
</dbReference>
<dbReference type="Gene3D" id="1.10.8.660">
    <property type="match status" value="1"/>
</dbReference>
<dbReference type="SUPFAM" id="SSF56542">
    <property type="entry name" value="Substrate-binding domain of HMG-CoA reductase"/>
    <property type="match status" value="1"/>
</dbReference>
<dbReference type="InterPro" id="IPR009023">
    <property type="entry name" value="HMG_CoA_Rdtase_NAD(P)-bd_sf"/>
</dbReference>
<dbReference type="PANTHER" id="PTHR10572:SF24">
    <property type="entry name" value="3-HYDROXY-3-METHYLGLUTARYL-COENZYME A REDUCTASE"/>
    <property type="match status" value="1"/>
</dbReference>
<comment type="similarity">
    <text evidence="1">Belongs to the HMG-CoA reductase family.</text>
</comment>
<evidence type="ECO:0000256" key="2">
    <source>
        <dbReference type="ARBA" id="ARBA00023002"/>
    </source>
</evidence>
<dbReference type="OrthoDB" id="9764892at2"/>
<dbReference type="GO" id="GO:0015936">
    <property type="term" value="P:coenzyme A metabolic process"/>
    <property type="evidence" value="ECO:0007669"/>
    <property type="project" value="InterPro"/>
</dbReference>
<dbReference type="GO" id="GO:0004420">
    <property type="term" value="F:hydroxymethylglutaryl-CoA reductase (NADPH) activity"/>
    <property type="evidence" value="ECO:0007669"/>
    <property type="project" value="InterPro"/>
</dbReference>
<organism evidence="3 4">
    <name type="scientific">Schleiferilactobacillus shenzhenensis LY-73</name>
    <dbReference type="NCBI Taxonomy" id="1231336"/>
    <lineage>
        <taxon>Bacteria</taxon>
        <taxon>Bacillati</taxon>
        <taxon>Bacillota</taxon>
        <taxon>Bacilli</taxon>
        <taxon>Lactobacillales</taxon>
        <taxon>Lactobacillaceae</taxon>
        <taxon>Schleiferilactobacillus</taxon>
    </lineage>
</organism>
<dbReference type="PROSITE" id="PS00318">
    <property type="entry name" value="HMG_COA_REDUCTASE_2"/>
    <property type="match status" value="1"/>
</dbReference>
<evidence type="ECO:0000256" key="1">
    <source>
        <dbReference type="ARBA" id="ARBA00007661"/>
    </source>
</evidence>